<keyword evidence="2" id="KW-1133">Transmembrane helix</keyword>
<dbReference type="GeneID" id="96624920"/>
<evidence type="ECO:0000313" key="4">
    <source>
        <dbReference type="Proteomes" id="UP000516404"/>
    </source>
</evidence>
<organism evidence="3 4">
    <name type="scientific">Rothia terrae</name>
    <dbReference type="NCBI Taxonomy" id="396015"/>
    <lineage>
        <taxon>Bacteria</taxon>
        <taxon>Bacillati</taxon>
        <taxon>Actinomycetota</taxon>
        <taxon>Actinomycetes</taxon>
        <taxon>Micrococcales</taxon>
        <taxon>Micrococcaceae</taxon>
        <taxon>Rothia</taxon>
    </lineage>
</organism>
<evidence type="ECO:0000256" key="1">
    <source>
        <dbReference type="SAM" id="MobiDB-lite"/>
    </source>
</evidence>
<feature type="region of interest" description="Disordered" evidence="1">
    <location>
        <begin position="1"/>
        <end position="21"/>
    </location>
</feature>
<reference evidence="3 4" key="1">
    <citation type="submission" date="2020-09" db="EMBL/GenBank/DDBJ databases">
        <title>Investigation of environmental microbes.</title>
        <authorList>
            <person name="Ou Y."/>
            <person name="Kang Q."/>
        </authorList>
    </citation>
    <scope>NUCLEOTIDE SEQUENCE [LARGE SCALE GENOMIC DNA]</scope>
    <source>
        <strain evidence="3 4">KJZ-14</strain>
        <plasmid evidence="3 4">p2</plasmid>
    </source>
</reference>
<keyword evidence="2" id="KW-0812">Transmembrane</keyword>
<feature type="compositionally biased region" description="Polar residues" evidence="1">
    <location>
        <begin position="1"/>
        <end position="11"/>
    </location>
</feature>
<protein>
    <submittedName>
        <fullName evidence="3">Uncharacterized protein</fullName>
    </submittedName>
</protein>
<gene>
    <name evidence="3" type="ORF">IDM49_11810</name>
</gene>
<dbReference type="EMBL" id="CP062961">
    <property type="protein sequence ID" value="QOW64768.1"/>
    <property type="molecule type" value="Genomic_DNA"/>
</dbReference>
<keyword evidence="4" id="KW-1185">Reference proteome</keyword>
<dbReference type="AlphaFoldDB" id="A0A7S6WWE5"/>
<name>A0A7S6WWE5_9MICC</name>
<keyword evidence="2" id="KW-0472">Membrane</keyword>
<sequence>MMTERVNQNREGSAAEGSGTPSPRARKIFGRLVMCFWLIIGGYFVIDHFFYRTIDCTVTSAEASSSGGGLRVSGSQQRIYVETQECGTVTFVEMQNEGFDTAQDLADELNRHQGEKLRFHISYFQFKNHEARAVELEGYPIND</sequence>
<dbReference type="KEGG" id="rter:IDM49_11810"/>
<dbReference type="RefSeq" id="WP_193836797.1">
    <property type="nucleotide sequence ID" value="NZ_CP062961.1"/>
</dbReference>
<evidence type="ECO:0000313" key="3">
    <source>
        <dbReference type="EMBL" id="QOW64768.1"/>
    </source>
</evidence>
<dbReference type="Proteomes" id="UP000516404">
    <property type="component" value="Plasmid p2"/>
</dbReference>
<feature type="transmembrane region" description="Helical" evidence="2">
    <location>
        <begin position="28"/>
        <end position="46"/>
    </location>
</feature>
<keyword evidence="3" id="KW-0614">Plasmid</keyword>
<proteinExistence type="predicted"/>
<evidence type="ECO:0000256" key="2">
    <source>
        <dbReference type="SAM" id="Phobius"/>
    </source>
</evidence>
<accession>A0A7S6WWE5</accession>
<geneLocation type="plasmid" evidence="3 4">
    <name>p2</name>
</geneLocation>